<dbReference type="RefSeq" id="WP_173207952.1">
    <property type="nucleotide sequence ID" value="NZ_CP053697.2"/>
</dbReference>
<protein>
    <submittedName>
        <fullName evidence="1">Uncharacterized protein</fullName>
    </submittedName>
</protein>
<accession>A0A6M8FIL9</accession>
<organism evidence="1 2">
    <name type="scientific">Aquipseudomonas campi</name>
    <dbReference type="NCBI Taxonomy" id="2731681"/>
    <lineage>
        <taxon>Bacteria</taxon>
        <taxon>Pseudomonadati</taxon>
        <taxon>Pseudomonadota</taxon>
        <taxon>Gammaproteobacteria</taxon>
        <taxon>Pseudomonadales</taxon>
        <taxon>Pseudomonadaceae</taxon>
        <taxon>Aquipseudomonas</taxon>
    </lineage>
</organism>
<name>A0A6M8FIL9_9GAMM</name>
<sequence length="188" mass="21230">MNTRRLVYALAIVAALWLVRDWLQSPPLSDFGQSSGASYRLPGHTITPLEPFQLEARVLAREDYRFDRGAKIAPVDLALGWGPMADPQILERIEISQGNRWYRWHVDEFPIPRREIETHSANMHMIPANAAVAEQLAEVEPGQRIALSGQLVEVVGDDGFRWLSSLSREDTGDGACELIWVEQLTRID</sequence>
<keyword evidence="2" id="KW-1185">Reference proteome</keyword>
<proteinExistence type="predicted"/>
<gene>
    <name evidence="1" type="ORF">HNE05_10600</name>
</gene>
<evidence type="ECO:0000313" key="1">
    <source>
        <dbReference type="EMBL" id="QKE63789.1"/>
    </source>
</evidence>
<dbReference type="KEGG" id="pcam:HNE05_10600"/>
<dbReference type="Proteomes" id="UP000501379">
    <property type="component" value="Chromosome"/>
</dbReference>
<dbReference type="AlphaFoldDB" id="A0A6M8FIL9"/>
<dbReference type="EMBL" id="CP053697">
    <property type="protein sequence ID" value="QKE63789.1"/>
    <property type="molecule type" value="Genomic_DNA"/>
</dbReference>
<reference evidence="1" key="1">
    <citation type="submission" date="2020-07" db="EMBL/GenBank/DDBJ databases">
        <title>Nitrate ammonifying Pseudomonas campi sp. nov. isolated from German agricultural grassland.</title>
        <authorList>
            <person name="Timsy T."/>
            <person name="Ulrich A."/>
            <person name="Spanner T."/>
            <person name="Foesel B."/>
            <person name="Kolb S."/>
            <person name="Horn M.A."/>
            <person name="Behrendt U."/>
        </authorList>
    </citation>
    <scope>NUCLEOTIDE SEQUENCE</scope>
    <source>
        <strain evidence="1">S1-A32-2</strain>
    </source>
</reference>
<evidence type="ECO:0000313" key="2">
    <source>
        <dbReference type="Proteomes" id="UP000501379"/>
    </source>
</evidence>